<evidence type="ECO:0000313" key="3">
    <source>
        <dbReference type="Proteomes" id="UP000295765"/>
    </source>
</evidence>
<evidence type="ECO:0000259" key="1">
    <source>
        <dbReference type="Pfam" id="PF09361"/>
    </source>
</evidence>
<dbReference type="AlphaFoldDB" id="A0A4R2L5T2"/>
<organism evidence="2 3">
    <name type="scientific">Plasticicumulans lactativorans</name>
    <dbReference type="NCBI Taxonomy" id="1133106"/>
    <lineage>
        <taxon>Bacteria</taxon>
        <taxon>Pseudomonadati</taxon>
        <taxon>Pseudomonadota</taxon>
        <taxon>Gammaproteobacteria</taxon>
        <taxon>Candidatus Competibacteraceae</taxon>
        <taxon>Plasticicumulans</taxon>
    </lineage>
</organism>
<keyword evidence="3" id="KW-1185">Reference proteome</keyword>
<dbReference type="EMBL" id="SLWY01000006">
    <property type="protein sequence ID" value="TCO82090.1"/>
    <property type="molecule type" value="Genomic_DNA"/>
</dbReference>
<dbReference type="Proteomes" id="UP000295765">
    <property type="component" value="Unassembled WGS sequence"/>
</dbReference>
<gene>
    <name evidence="2" type="ORF">EV699_106187</name>
</gene>
<protein>
    <submittedName>
        <fullName evidence="2">Phasin family protein</fullName>
    </submittedName>
</protein>
<feature type="domain" description="Phasin" evidence="1">
    <location>
        <begin position="30"/>
        <end position="129"/>
    </location>
</feature>
<proteinExistence type="predicted"/>
<dbReference type="InterPro" id="IPR010127">
    <property type="entry name" value="Phasin_subfam-1"/>
</dbReference>
<sequence length="143" mass="15187">MAQNPFAEFANFDVSKVLGDLKLPGVDVEAIVASQRKNIEALTEANKVALAGVQAVAKRQAEILSQAIAEANSVAKELTSLSSNPQELSAKQAALTKEAFEKALANARELAELVNKSNAEAFALINARVNESLEELKALVAKK</sequence>
<reference evidence="2 3" key="1">
    <citation type="submission" date="2019-03" db="EMBL/GenBank/DDBJ databases">
        <title>Genomic Encyclopedia of Type Strains, Phase IV (KMG-IV): sequencing the most valuable type-strain genomes for metagenomic binning, comparative biology and taxonomic classification.</title>
        <authorList>
            <person name="Goeker M."/>
        </authorList>
    </citation>
    <scope>NUCLEOTIDE SEQUENCE [LARGE SCALE GENOMIC DNA]</scope>
    <source>
        <strain evidence="2 3">DSM 25287</strain>
    </source>
</reference>
<evidence type="ECO:0000313" key="2">
    <source>
        <dbReference type="EMBL" id="TCO82090.1"/>
    </source>
</evidence>
<accession>A0A4R2L5T2</accession>
<dbReference type="OrthoDB" id="9812006at2"/>
<dbReference type="Pfam" id="PF09361">
    <property type="entry name" value="Phasin_2"/>
    <property type="match status" value="1"/>
</dbReference>
<dbReference type="RefSeq" id="WP_132540442.1">
    <property type="nucleotide sequence ID" value="NZ_SLWY01000006.1"/>
</dbReference>
<dbReference type="InterPro" id="IPR018968">
    <property type="entry name" value="Phasin"/>
</dbReference>
<comment type="caution">
    <text evidence="2">The sequence shown here is derived from an EMBL/GenBank/DDBJ whole genome shotgun (WGS) entry which is preliminary data.</text>
</comment>
<dbReference type="NCBIfam" id="TIGR01841">
    <property type="entry name" value="phasin"/>
    <property type="match status" value="1"/>
</dbReference>
<name>A0A4R2L5T2_9GAMM</name>